<accession>A0ABD5JHQ5</accession>
<comment type="caution">
    <text evidence="1">The sequence shown here is derived from an EMBL/GenBank/DDBJ whole genome shotgun (WGS) entry which is preliminary data.</text>
</comment>
<organism evidence="1 2">
    <name type="scientific">Streptomyces antimycoticus</name>
    <dbReference type="NCBI Taxonomy" id="68175"/>
    <lineage>
        <taxon>Bacteria</taxon>
        <taxon>Bacillati</taxon>
        <taxon>Actinomycetota</taxon>
        <taxon>Actinomycetes</taxon>
        <taxon>Kitasatosporales</taxon>
        <taxon>Streptomycetaceae</taxon>
        <taxon>Streptomyces</taxon>
        <taxon>Streptomyces violaceusniger group</taxon>
    </lineage>
</organism>
<name>A0ABD5JHQ5_9ACTN</name>
<evidence type="ECO:0000313" key="2">
    <source>
        <dbReference type="Proteomes" id="UP001354649"/>
    </source>
</evidence>
<gene>
    <name evidence="1" type="ORF">V2K49_29920</name>
</gene>
<reference evidence="1 2" key="1">
    <citation type="submission" date="2023-11" db="EMBL/GenBank/DDBJ databases">
        <title>30 novel species of actinomycetes from the DSMZ collection.</title>
        <authorList>
            <person name="Nouioui I."/>
        </authorList>
    </citation>
    <scope>NUCLEOTIDE SEQUENCE [LARGE SCALE GENOMIC DNA]</scope>
    <source>
        <strain evidence="1 2">DSM 41602</strain>
    </source>
</reference>
<dbReference type="EMBL" id="JAZBJQ010000023">
    <property type="protein sequence ID" value="MEE4587286.1"/>
    <property type="molecule type" value="Genomic_DNA"/>
</dbReference>
<sequence length="145" mass="15412">MSLSAATRGVCRLRHVAQICRDWVADFAHPAVFGARPATAAHGSVPGTARHAGPRAEADVVVRGRIDADSGPCCRSEWRAGTRPLGPHYLERLRHLRDPLAADGEDVTHARPACCSGVGSTPALSTAEADGQVVLVGLDRLYREE</sequence>
<dbReference type="RefSeq" id="WP_125756991.1">
    <property type="nucleotide sequence ID" value="NZ_JBFBJM010000093.1"/>
</dbReference>
<evidence type="ECO:0000313" key="1">
    <source>
        <dbReference type="EMBL" id="MEE4587286.1"/>
    </source>
</evidence>
<dbReference type="AlphaFoldDB" id="A0ABD5JHQ5"/>
<protein>
    <submittedName>
        <fullName evidence="1">Uncharacterized protein</fullName>
    </submittedName>
</protein>
<dbReference type="Proteomes" id="UP001354649">
    <property type="component" value="Unassembled WGS sequence"/>
</dbReference>
<proteinExistence type="predicted"/>